<accession>A0A9D9EBP2</accession>
<dbReference type="CDD" id="cd19365">
    <property type="entry name" value="TenA_C-like"/>
    <property type="match status" value="1"/>
</dbReference>
<dbReference type="SUPFAM" id="SSF48613">
    <property type="entry name" value="Heme oxygenase-like"/>
    <property type="match status" value="1"/>
</dbReference>
<evidence type="ECO:0000259" key="1">
    <source>
        <dbReference type="Pfam" id="PF03070"/>
    </source>
</evidence>
<evidence type="ECO:0000313" key="3">
    <source>
        <dbReference type="Proteomes" id="UP000823619"/>
    </source>
</evidence>
<dbReference type="EMBL" id="JADIMO010000016">
    <property type="protein sequence ID" value="MBO8444322.1"/>
    <property type="molecule type" value="Genomic_DNA"/>
</dbReference>
<dbReference type="GO" id="GO:0005829">
    <property type="term" value="C:cytosol"/>
    <property type="evidence" value="ECO:0007669"/>
    <property type="project" value="TreeGrafter"/>
</dbReference>
<dbReference type="PANTHER" id="PTHR43198:SF2">
    <property type="entry name" value="SI:CH1073-67J19.1-RELATED"/>
    <property type="match status" value="1"/>
</dbReference>
<dbReference type="PANTHER" id="PTHR43198">
    <property type="entry name" value="BIFUNCTIONAL TH2 PROTEIN"/>
    <property type="match status" value="1"/>
</dbReference>
<feature type="domain" description="Thiaminase-2/PQQC" evidence="1">
    <location>
        <begin position="13"/>
        <end position="210"/>
    </location>
</feature>
<organism evidence="2 3">
    <name type="scientific">Candidatus Cryptobacteroides merdavium</name>
    <dbReference type="NCBI Taxonomy" id="2840769"/>
    <lineage>
        <taxon>Bacteria</taxon>
        <taxon>Pseudomonadati</taxon>
        <taxon>Bacteroidota</taxon>
        <taxon>Bacteroidia</taxon>
        <taxon>Bacteroidales</taxon>
        <taxon>Candidatus Cryptobacteroides</taxon>
    </lineage>
</organism>
<reference evidence="2" key="2">
    <citation type="journal article" date="2021" name="PeerJ">
        <title>Extensive microbial diversity within the chicken gut microbiome revealed by metagenomics and culture.</title>
        <authorList>
            <person name="Gilroy R."/>
            <person name="Ravi A."/>
            <person name="Getino M."/>
            <person name="Pursley I."/>
            <person name="Horton D.L."/>
            <person name="Alikhan N.F."/>
            <person name="Baker D."/>
            <person name="Gharbi K."/>
            <person name="Hall N."/>
            <person name="Watson M."/>
            <person name="Adriaenssens E.M."/>
            <person name="Foster-Nyarko E."/>
            <person name="Jarju S."/>
            <person name="Secka A."/>
            <person name="Antonio M."/>
            <person name="Oren A."/>
            <person name="Chaudhuri R.R."/>
            <person name="La Ragione R."/>
            <person name="Hildebrand F."/>
            <person name="Pallen M.J."/>
        </authorList>
    </citation>
    <scope>NUCLEOTIDE SEQUENCE</scope>
    <source>
        <strain evidence="2">D5-748</strain>
    </source>
</reference>
<comment type="caution">
    <text evidence="2">The sequence shown here is derived from an EMBL/GenBank/DDBJ whole genome shotgun (WGS) entry which is preliminary data.</text>
</comment>
<protein>
    <submittedName>
        <fullName evidence="2">TenA family protein</fullName>
    </submittedName>
</protein>
<gene>
    <name evidence="2" type="ORF">IAC23_01320</name>
</gene>
<dbReference type="Gene3D" id="1.20.910.10">
    <property type="entry name" value="Heme oxygenase-like"/>
    <property type="match status" value="1"/>
</dbReference>
<reference evidence="2" key="1">
    <citation type="submission" date="2020-10" db="EMBL/GenBank/DDBJ databases">
        <authorList>
            <person name="Gilroy R."/>
        </authorList>
    </citation>
    <scope>NUCLEOTIDE SEQUENCE</scope>
    <source>
        <strain evidence="2">D5-748</strain>
    </source>
</reference>
<evidence type="ECO:0000313" key="2">
    <source>
        <dbReference type="EMBL" id="MBO8444322.1"/>
    </source>
</evidence>
<dbReference type="Pfam" id="PF03070">
    <property type="entry name" value="TENA_THI-4"/>
    <property type="match status" value="1"/>
</dbReference>
<name>A0A9D9EBP2_9BACT</name>
<dbReference type="Proteomes" id="UP000823619">
    <property type="component" value="Unassembled WGS sequence"/>
</dbReference>
<dbReference type="InterPro" id="IPR050967">
    <property type="entry name" value="Thiamine_Salvage_TenA"/>
</dbReference>
<dbReference type="InterPro" id="IPR016084">
    <property type="entry name" value="Haem_Oase-like_multi-hlx"/>
</dbReference>
<proteinExistence type="predicted"/>
<sequence length="216" mass="24478">MKKWSEEVWELAAPTYGKIIEHPFITELSAGSLPQEKFRFYLRQDALYLENYARILSHIASRLPDKEHVTSFINFASAGIVVEKELHASFLGGEIPPVSEISPSCLLYSSVLQSFATAPVEVEAAAILPCFWVYNRVGKEILSMQTGDGNPYSRWIGTYADEGFTASTFRAVEICDALAHGTGKATRERMTDAFLLCTKMEWMFWDSAWEMEKWKI</sequence>
<dbReference type="InterPro" id="IPR004305">
    <property type="entry name" value="Thiaminase-2/PQQC"/>
</dbReference>
<dbReference type="AlphaFoldDB" id="A0A9D9EBP2"/>